<keyword evidence="2" id="KW-1003">Cell membrane</keyword>
<organism evidence="10 11">
    <name type="scientific">Nitrosopumilus zosterae</name>
    <dbReference type="NCBI Taxonomy" id="718286"/>
    <lineage>
        <taxon>Archaea</taxon>
        <taxon>Nitrososphaerota</taxon>
        <taxon>Nitrososphaeria</taxon>
        <taxon>Nitrosopumilales</taxon>
        <taxon>Nitrosopumilaceae</taxon>
        <taxon>Nitrosopumilus</taxon>
    </lineage>
</organism>
<dbReference type="PANTHER" id="PTHR33908">
    <property type="entry name" value="MANNOSYLTRANSFERASE YKCB-RELATED"/>
    <property type="match status" value="1"/>
</dbReference>
<accession>A0A2S2KQN1</accession>
<reference evidence="10 11" key="1">
    <citation type="submission" date="2018-05" db="EMBL/GenBank/DDBJ databases">
        <title>genome sequencing of Nitrosopumilus sp. NM25.</title>
        <authorList>
            <person name="Mori K."/>
            <person name="Nakagawa T."/>
        </authorList>
    </citation>
    <scope>NUCLEOTIDE SEQUENCE [LARGE SCALE GENOMIC DNA]</scope>
    <source>
        <strain evidence="10 11">NM25</strain>
    </source>
</reference>
<protein>
    <recommendedName>
        <fullName evidence="9">Glycosyltransferase RgtA/B/C/D-like domain-containing protein</fullName>
    </recommendedName>
</protein>
<evidence type="ECO:0000256" key="2">
    <source>
        <dbReference type="ARBA" id="ARBA00022475"/>
    </source>
</evidence>
<feature type="transmembrane region" description="Helical" evidence="8">
    <location>
        <begin position="206"/>
        <end position="226"/>
    </location>
</feature>
<feature type="transmembrane region" description="Helical" evidence="8">
    <location>
        <begin position="164"/>
        <end position="194"/>
    </location>
</feature>
<feature type="domain" description="Glycosyltransferase RgtA/B/C/D-like" evidence="9">
    <location>
        <begin position="92"/>
        <end position="218"/>
    </location>
</feature>
<feature type="transmembrane region" description="Helical" evidence="8">
    <location>
        <begin position="246"/>
        <end position="271"/>
    </location>
</feature>
<feature type="transmembrane region" description="Helical" evidence="8">
    <location>
        <begin position="301"/>
        <end position="318"/>
    </location>
</feature>
<evidence type="ECO:0000256" key="3">
    <source>
        <dbReference type="ARBA" id="ARBA00022676"/>
    </source>
</evidence>
<evidence type="ECO:0000256" key="1">
    <source>
        <dbReference type="ARBA" id="ARBA00004651"/>
    </source>
</evidence>
<comment type="caution">
    <text evidence="10">The sequence shown here is derived from an EMBL/GenBank/DDBJ whole genome shotgun (WGS) entry which is preliminary data.</text>
</comment>
<feature type="transmembrane region" description="Helical" evidence="8">
    <location>
        <begin position="87"/>
        <end position="108"/>
    </location>
</feature>
<evidence type="ECO:0000256" key="8">
    <source>
        <dbReference type="SAM" id="Phobius"/>
    </source>
</evidence>
<evidence type="ECO:0000313" key="11">
    <source>
        <dbReference type="Proteomes" id="UP000245829"/>
    </source>
</evidence>
<evidence type="ECO:0000256" key="6">
    <source>
        <dbReference type="ARBA" id="ARBA00022989"/>
    </source>
</evidence>
<evidence type="ECO:0000256" key="7">
    <source>
        <dbReference type="ARBA" id="ARBA00023136"/>
    </source>
</evidence>
<evidence type="ECO:0000313" key="10">
    <source>
        <dbReference type="EMBL" id="GBH33755.1"/>
    </source>
</evidence>
<feature type="transmembrane region" description="Helical" evidence="8">
    <location>
        <begin position="278"/>
        <end position="295"/>
    </location>
</feature>
<dbReference type="Pfam" id="PF13231">
    <property type="entry name" value="PMT_2"/>
    <property type="match status" value="1"/>
</dbReference>
<dbReference type="RefSeq" id="WP_109876558.1">
    <property type="nucleotide sequence ID" value="NZ_AP026695.1"/>
</dbReference>
<feature type="transmembrane region" description="Helical" evidence="8">
    <location>
        <begin position="330"/>
        <end position="350"/>
    </location>
</feature>
<dbReference type="Proteomes" id="UP000245829">
    <property type="component" value="Unassembled WGS sequence"/>
</dbReference>
<keyword evidence="7 8" id="KW-0472">Membrane</keyword>
<keyword evidence="4" id="KW-0808">Transferase</keyword>
<dbReference type="PANTHER" id="PTHR33908:SF11">
    <property type="entry name" value="MEMBRANE PROTEIN"/>
    <property type="match status" value="1"/>
</dbReference>
<keyword evidence="5 8" id="KW-0812">Transmembrane</keyword>
<keyword evidence="11" id="KW-1185">Reference proteome</keyword>
<dbReference type="GO" id="GO:0005886">
    <property type="term" value="C:plasma membrane"/>
    <property type="evidence" value="ECO:0007669"/>
    <property type="project" value="UniProtKB-SubCell"/>
</dbReference>
<dbReference type="EMBL" id="BGKI01000002">
    <property type="protein sequence ID" value="GBH33755.1"/>
    <property type="molecule type" value="Genomic_DNA"/>
</dbReference>
<dbReference type="AlphaFoldDB" id="A0A2S2KQN1"/>
<dbReference type="InterPro" id="IPR038731">
    <property type="entry name" value="RgtA/B/C-like"/>
</dbReference>
<dbReference type="GO" id="GO:0008610">
    <property type="term" value="P:lipid biosynthetic process"/>
    <property type="evidence" value="ECO:0007669"/>
    <property type="project" value="UniProtKB-ARBA"/>
</dbReference>
<keyword evidence="6 8" id="KW-1133">Transmembrane helix</keyword>
<dbReference type="InterPro" id="IPR050297">
    <property type="entry name" value="LipidA_mod_glycosyltrf_83"/>
</dbReference>
<dbReference type="GO" id="GO:0016763">
    <property type="term" value="F:pentosyltransferase activity"/>
    <property type="evidence" value="ECO:0007669"/>
    <property type="project" value="TreeGrafter"/>
</dbReference>
<proteinExistence type="predicted"/>
<dbReference type="OrthoDB" id="2698at2157"/>
<name>A0A2S2KQN1_9ARCH</name>
<evidence type="ECO:0000256" key="4">
    <source>
        <dbReference type="ARBA" id="ARBA00022679"/>
    </source>
</evidence>
<dbReference type="GeneID" id="76209897"/>
<evidence type="ECO:0000256" key="5">
    <source>
        <dbReference type="ARBA" id="ARBA00022692"/>
    </source>
</evidence>
<evidence type="ECO:0000259" key="9">
    <source>
        <dbReference type="Pfam" id="PF13231"/>
    </source>
</evidence>
<comment type="subcellular location">
    <subcellularLocation>
        <location evidence="1">Cell membrane</location>
        <topology evidence="1">Multi-pass membrane protein</topology>
    </subcellularLocation>
</comment>
<gene>
    <name evidence="10" type="ORF">NZNM25_05460</name>
</gene>
<keyword evidence="3" id="KW-0328">Glycosyltransferase</keyword>
<feature type="transmembrane region" description="Helical" evidence="8">
    <location>
        <begin position="114"/>
        <end position="131"/>
    </location>
</feature>
<sequence length="485" mass="55694">MNRKYVILIPLILATFIHLINPVGFPDIFFDEGIYMRRAMNMIETGNPQEGYLYDHPYFGQIVLAGILQIANYPPDTSTDPASLQNLYLVPRIFMGIIAVVSTLLVYQIAKEKFGRNAALLSSLLFAVMPYTWIFGRILLDSILLPFLLASILFAIRFKHGGNVWFVPISGIMLGLAIFTKVPVFVFIPLVIWLVYQKRKKFSDMLIWIVPVLLIPLLWPANSIFLDQFDLWVRDVLWQSQRSNSVFEIIGSFLIIDPVLFVIGIAGIIYAAVTKNKFVLFWFVPFVSFLSLIGFKQYFHWIPIIPIMCIAASVWLLEIPKKIKYLQSKIHYVIIGAILIFGFSSTILIITNDLSYNQFEALSYVIENHDGQSTILASPVYTWILYDVFDMDDIPRDYAMILFEPVKTRGITVVADSHFMLDRNRGTELVKAYNDTHSVQYFQGKAKDFDTRIYPYTNMRVNHEAFSIDIRAGDWNIAGNQKNQP</sequence>